<feature type="domain" description="VTT" evidence="7">
    <location>
        <begin position="119"/>
        <end position="244"/>
    </location>
</feature>
<reference evidence="8" key="1">
    <citation type="submission" date="2023-10" db="EMBL/GenBank/DDBJ databases">
        <authorList>
            <person name="Chen Y."/>
            <person name="Shah S."/>
            <person name="Dougan E. K."/>
            <person name="Thang M."/>
            <person name="Chan C."/>
        </authorList>
    </citation>
    <scope>NUCLEOTIDE SEQUENCE [LARGE SCALE GENOMIC DNA]</scope>
</reference>
<organism evidence="8 9">
    <name type="scientific">Prorocentrum cordatum</name>
    <dbReference type="NCBI Taxonomy" id="2364126"/>
    <lineage>
        <taxon>Eukaryota</taxon>
        <taxon>Sar</taxon>
        <taxon>Alveolata</taxon>
        <taxon>Dinophyceae</taxon>
        <taxon>Prorocentrales</taxon>
        <taxon>Prorocentraceae</taxon>
        <taxon>Prorocentrum</taxon>
    </lineage>
</organism>
<evidence type="ECO:0000256" key="2">
    <source>
        <dbReference type="ARBA" id="ARBA00022475"/>
    </source>
</evidence>
<keyword evidence="4 6" id="KW-1133">Transmembrane helix</keyword>
<evidence type="ECO:0000256" key="6">
    <source>
        <dbReference type="SAM" id="Phobius"/>
    </source>
</evidence>
<comment type="subcellular location">
    <subcellularLocation>
        <location evidence="1">Cell membrane</location>
        <topology evidence="1">Multi-pass membrane protein</topology>
    </subcellularLocation>
</comment>
<keyword evidence="3 6" id="KW-0812">Transmembrane</keyword>
<sequence>MGGWPSTRRLCAFHPCFPRSDKSVGFTDSRRCDYYTTRAPRRPVFQPEYFLTVPRPGQGLRRQKIVKLIPSGFFHDAGLGPSCSNRSGAIGPRSVLALGVSGQIYYVLAFVLMQLTVVVPVTPFMVAAAYIWGAPWSSRAPERSYVLVSLGVIGSAACGFFLSRFVVRPQVQRIFSNRQEVQRICAAVGQQGFRVALLCRLSLVLPTAVGTFVLGALTDIRFLDFFGATLLGSVPEAWAVVYLASSVKEGVPCRTASSLGMCIWWPLWPSSCW</sequence>
<evidence type="ECO:0000259" key="7">
    <source>
        <dbReference type="Pfam" id="PF09335"/>
    </source>
</evidence>
<evidence type="ECO:0000256" key="3">
    <source>
        <dbReference type="ARBA" id="ARBA00022692"/>
    </source>
</evidence>
<evidence type="ECO:0000256" key="4">
    <source>
        <dbReference type="ARBA" id="ARBA00022989"/>
    </source>
</evidence>
<gene>
    <name evidence="8" type="ORF">PCOR1329_LOCUS55715</name>
</gene>
<feature type="transmembrane region" description="Helical" evidence="6">
    <location>
        <begin position="104"/>
        <end position="132"/>
    </location>
</feature>
<name>A0ABN9V9I9_9DINO</name>
<accession>A0ABN9V9I9</accession>
<dbReference type="InterPro" id="IPR032816">
    <property type="entry name" value="VTT_dom"/>
</dbReference>
<dbReference type="Pfam" id="PF09335">
    <property type="entry name" value="VTT_dom"/>
    <property type="match status" value="1"/>
</dbReference>
<dbReference type="PANTHER" id="PTHR12677:SF59">
    <property type="entry name" value="GOLGI APPARATUS MEMBRANE PROTEIN TVP38-RELATED"/>
    <property type="match status" value="1"/>
</dbReference>
<evidence type="ECO:0000313" key="9">
    <source>
        <dbReference type="Proteomes" id="UP001189429"/>
    </source>
</evidence>
<comment type="caution">
    <text evidence="8">The sequence shown here is derived from an EMBL/GenBank/DDBJ whole genome shotgun (WGS) entry which is preliminary data.</text>
</comment>
<keyword evidence="2" id="KW-1003">Cell membrane</keyword>
<keyword evidence="9" id="KW-1185">Reference proteome</keyword>
<evidence type="ECO:0000313" key="8">
    <source>
        <dbReference type="EMBL" id="CAK0869316.1"/>
    </source>
</evidence>
<dbReference type="Proteomes" id="UP001189429">
    <property type="component" value="Unassembled WGS sequence"/>
</dbReference>
<evidence type="ECO:0000256" key="5">
    <source>
        <dbReference type="ARBA" id="ARBA00023136"/>
    </source>
</evidence>
<dbReference type="EMBL" id="CAUYUJ010016838">
    <property type="protein sequence ID" value="CAK0869316.1"/>
    <property type="molecule type" value="Genomic_DNA"/>
</dbReference>
<keyword evidence="5 6" id="KW-0472">Membrane</keyword>
<protein>
    <recommendedName>
        <fullName evidence="7">VTT domain-containing protein</fullName>
    </recommendedName>
</protein>
<dbReference type="PANTHER" id="PTHR12677">
    <property type="entry name" value="GOLGI APPARATUS MEMBRANE PROTEIN TVP38-RELATED"/>
    <property type="match status" value="1"/>
</dbReference>
<proteinExistence type="predicted"/>
<feature type="transmembrane region" description="Helical" evidence="6">
    <location>
        <begin position="144"/>
        <end position="167"/>
    </location>
</feature>
<evidence type="ECO:0000256" key="1">
    <source>
        <dbReference type="ARBA" id="ARBA00004651"/>
    </source>
</evidence>
<dbReference type="InterPro" id="IPR015414">
    <property type="entry name" value="TMEM64"/>
</dbReference>